<dbReference type="InterPro" id="IPR008284">
    <property type="entry name" value="MoCF_biosynth_CS"/>
</dbReference>
<dbReference type="OrthoDB" id="9804758at2"/>
<proteinExistence type="inferred from homology"/>
<evidence type="ECO:0000256" key="3">
    <source>
        <dbReference type="ARBA" id="ARBA00010763"/>
    </source>
</evidence>
<keyword evidence="6" id="KW-0500">Molybdenum</keyword>
<dbReference type="GO" id="GO:0061599">
    <property type="term" value="F:molybdopterin molybdotransferase activity"/>
    <property type="evidence" value="ECO:0007669"/>
    <property type="project" value="UniProtKB-UniRule"/>
</dbReference>
<comment type="pathway">
    <text evidence="2 6">Cofactor biosynthesis; molybdopterin biosynthesis.</text>
</comment>
<dbReference type="GO" id="GO:0006777">
    <property type="term" value="P:Mo-molybdopterin cofactor biosynthetic process"/>
    <property type="evidence" value="ECO:0007669"/>
    <property type="project" value="UniProtKB-UniRule"/>
</dbReference>
<dbReference type="EMBL" id="FZPD01000008">
    <property type="protein sequence ID" value="SNT39492.1"/>
    <property type="molecule type" value="Genomic_DNA"/>
</dbReference>
<dbReference type="InterPro" id="IPR005110">
    <property type="entry name" value="MoeA_linker/N"/>
</dbReference>
<dbReference type="Pfam" id="PF03454">
    <property type="entry name" value="MoeA_C"/>
    <property type="match status" value="1"/>
</dbReference>
<evidence type="ECO:0000256" key="1">
    <source>
        <dbReference type="ARBA" id="ARBA00002901"/>
    </source>
</evidence>
<dbReference type="InterPro" id="IPR038987">
    <property type="entry name" value="MoeA-like"/>
</dbReference>
<evidence type="ECO:0000256" key="4">
    <source>
        <dbReference type="ARBA" id="ARBA00023150"/>
    </source>
</evidence>
<dbReference type="PROSITE" id="PS01079">
    <property type="entry name" value="MOCF_BIOSYNTHESIS_2"/>
    <property type="match status" value="1"/>
</dbReference>
<comment type="similarity">
    <text evidence="3 6">Belongs to the MoeA family.</text>
</comment>
<dbReference type="Proteomes" id="UP000198393">
    <property type="component" value="Unassembled WGS sequence"/>
</dbReference>
<dbReference type="PANTHER" id="PTHR10192:SF5">
    <property type="entry name" value="GEPHYRIN"/>
    <property type="match status" value="1"/>
</dbReference>
<evidence type="ECO:0000313" key="9">
    <source>
        <dbReference type="Proteomes" id="UP000198393"/>
    </source>
</evidence>
<dbReference type="SUPFAM" id="SSF63882">
    <property type="entry name" value="MoeA N-terminal region -like"/>
    <property type="match status" value="1"/>
</dbReference>
<keyword evidence="6" id="KW-0479">Metal-binding</keyword>
<dbReference type="Gene3D" id="3.40.980.10">
    <property type="entry name" value="MoaB/Mog-like domain"/>
    <property type="match status" value="1"/>
</dbReference>
<evidence type="ECO:0000313" key="8">
    <source>
        <dbReference type="EMBL" id="SNT39492.1"/>
    </source>
</evidence>
<evidence type="ECO:0000256" key="5">
    <source>
        <dbReference type="ARBA" id="ARBA00047317"/>
    </source>
</evidence>
<dbReference type="InterPro" id="IPR036135">
    <property type="entry name" value="MoeA_linker/N_sf"/>
</dbReference>
<keyword evidence="6" id="KW-0460">Magnesium</keyword>
<keyword evidence="6" id="KW-0808">Transferase</keyword>
<keyword evidence="4 6" id="KW-0501">Molybdenum cofactor biosynthesis</keyword>
<dbReference type="RefSeq" id="WP_089358410.1">
    <property type="nucleotide sequence ID" value="NZ_FZPD01000008.1"/>
</dbReference>
<gene>
    <name evidence="8" type="ORF">SAMN05421640_3746</name>
</gene>
<dbReference type="InterPro" id="IPR001453">
    <property type="entry name" value="MoaB/Mog_dom"/>
</dbReference>
<organism evidence="8 9">
    <name type="scientific">Ekhidna lutea</name>
    <dbReference type="NCBI Taxonomy" id="447679"/>
    <lineage>
        <taxon>Bacteria</taxon>
        <taxon>Pseudomonadati</taxon>
        <taxon>Bacteroidota</taxon>
        <taxon>Cytophagia</taxon>
        <taxon>Cytophagales</taxon>
        <taxon>Reichenbachiellaceae</taxon>
        <taxon>Ekhidna</taxon>
    </lineage>
</organism>
<feature type="domain" description="MoaB/Mog" evidence="7">
    <location>
        <begin position="175"/>
        <end position="312"/>
    </location>
</feature>
<dbReference type="SUPFAM" id="SSF53218">
    <property type="entry name" value="Molybdenum cofactor biosynthesis proteins"/>
    <property type="match status" value="1"/>
</dbReference>
<dbReference type="Gene3D" id="2.40.340.10">
    <property type="entry name" value="MoeA, C-terminal, domain IV"/>
    <property type="match status" value="1"/>
</dbReference>
<evidence type="ECO:0000256" key="2">
    <source>
        <dbReference type="ARBA" id="ARBA00005046"/>
    </source>
</evidence>
<dbReference type="EC" id="2.10.1.1" evidence="6"/>
<dbReference type="InterPro" id="IPR036425">
    <property type="entry name" value="MoaB/Mog-like_dom_sf"/>
</dbReference>
<evidence type="ECO:0000259" key="7">
    <source>
        <dbReference type="SMART" id="SM00852"/>
    </source>
</evidence>
<name>A0A239MBF4_EKHLU</name>
<dbReference type="CDD" id="cd00887">
    <property type="entry name" value="MoeA"/>
    <property type="match status" value="1"/>
</dbReference>
<dbReference type="Gene3D" id="3.90.105.10">
    <property type="entry name" value="Molybdopterin biosynthesis moea protein, domain 2"/>
    <property type="match status" value="1"/>
</dbReference>
<reference evidence="8 9" key="1">
    <citation type="submission" date="2017-06" db="EMBL/GenBank/DDBJ databases">
        <authorList>
            <person name="Kim H.J."/>
            <person name="Triplett B.A."/>
        </authorList>
    </citation>
    <scope>NUCLEOTIDE SEQUENCE [LARGE SCALE GENOMIC DNA]</scope>
    <source>
        <strain evidence="8 9">DSM 19307</strain>
    </source>
</reference>
<dbReference type="GO" id="GO:0005829">
    <property type="term" value="C:cytosol"/>
    <property type="evidence" value="ECO:0007669"/>
    <property type="project" value="TreeGrafter"/>
</dbReference>
<comment type="function">
    <text evidence="1 6">Catalyzes the insertion of molybdate into adenylated molybdopterin with the concomitant release of AMP.</text>
</comment>
<comment type="cofactor">
    <cofactor evidence="6">
        <name>Mg(2+)</name>
        <dbReference type="ChEBI" id="CHEBI:18420"/>
    </cofactor>
</comment>
<dbReference type="Gene3D" id="2.170.190.11">
    <property type="entry name" value="Molybdopterin biosynthesis moea protein, domain 3"/>
    <property type="match status" value="1"/>
</dbReference>
<keyword evidence="9" id="KW-1185">Reference proteome</keyword>
<sequence>MIAVKEALAIIEQHKGSFGSEVIPFEQSVGRILDEDVMADRDFPPFNRAAMDGIAISMSDWEKGMRSFPVSGEQFAGAPQQELTHGTCLEIMTGAVVPKEADVVIRYEDITIENGKASVNIEEVSQGQNIHPQGVDSEAGTILIPVGKQLTIGDVGILTSVGKVEVKVRRLPKAALISTGDELVEPHETPLPHQIRKSNIHTLATLLKKAGIDFTIFHINDSKEEITREIGEILKSYDLILMSGGVSKGKRDYIPEVLEELGVKKHFHRVMQRPGKPLWFGSNESTTVFGFPGNPVSTLACFMVYCRYWLQSSLEMKVQNQHAKLGREIRFEKELTFFASVSVKNELGELIATPIKGNGSGDLVSLSLADGFIELPAEKSIFKEGEVYPIYLF</sequence>
<dbReference type="SMART" id="SM00852">
    <property type="entry name" value="MoCF_biosynth"/>
    <property type="match status" value="1"/>
</dbReference>
<protein>
    <recommendedName>
        <fullName evidence="6">Molybdopterin molybdenumtransferase</fullName>
        <ecNumber evidence="6">2.10.1.1</ecNumber>
    </recommendedName>
</protein>
<dbReference type="PANTHER" id="PTHR10192">
    <property type="entry name" value="MOLYBDOPTERIN BIOSYNTHESIS PROTEIN"/>
    <property type="match status" value="1"/>
</dbReference>
<dbReference type="Pfam" id="PF00994">
    <property type="entry name" value="MoCF_biosynth"/>
    <property type="match status" value="1"/>
</dbReference>
<dbReference type="InterPro" id="IPR036688">
    <property type="entry name" value="MoeA_C_domain_IV_sf"/>
</dbReference>
<dbReference type="GO" id="GO:0046872">
    <property type="term" value="F:metal ion binding"/>
    <property type="evidence" value="ECO:0007669"/>
    <property type="project" value="UniProtKB-UniRule"/>
</dbReference>
<accession>A0A239MBF4</accession>
<dbReference type="SUPFAM" id="SSF63867">
    <property type="entry name" value="MoeA C-terminal domain-like"/>
    <property type="match status" value="1"/>
</dbReference>
<dbReference type="NCBIfam" id="TIGR00177">
    <property type="entry name" value="molyb_syn"/>
    <property type="match status" value="1"/>
</dbReference>
<dbReference type="Pfam" id="PF03453">
    <property type="entry name" value="MoeA_N"/>
    <property type="match status" value="1"/>
</dbReference>
<dbReference type="InterPro" id="IPR005111">
    <property type="entry name" value="MoeA_C_domain_IV"/>
</dbReference>
<comment type="catalytic activity">
    <reaction evidence="5">
        <text>adenylyl-molybdopterin + molybdate = Mo-molybdopterin + AMP + H(+)</text>
        <dbReference type="Rhea" id="RHEA:35047"/>
        <dbReference type="ChEBI" id="CHEBI:15378"/>
        <dbReference type="ChEBI" id="CHEBI:36264"/>
        <dbReference type="ChEBI" id="CHEBI:62727"/>
        <dbReference type="ChEBI" id="CHEBI:71302"/>
        <dbReference type="ChEBI" id="CHEBI:456215"/>
        <dbReference type="EC" id="2.10.1.1"/>
    </reaction>
</comment>
<dbReference type="UniPathway" id="UPA00344"/>
<evidence type="ECO:0000256" key="6">
    <source>
        <dbReference type="RuleBase" id="RU365090"/>
    </source>
</evidence>
<dbReference type="AlphaFoldDB" id="A0A239MBF4"/>